<dbReference type="Proteomes" id="UP000828386">
    <property type="component" value="Segment"/>
</dbReference>
<reference evidence="1 2" key="1">
    <citation type="submission" date="2021-07" db="EMBL/GenBank/DDBJ databases">
        <authorList>
            <person name="Bleriot I."/>
            <person name="Blasco L."/>
            <person name="Pacios O."/>
            <person name="Fernandez-Garcia L."/>
            <person name="Ambroa A."/>
            <person name="Lopez M."/>
            <person name="Ortiz-Cartagena C."/>
            <person name="Fernandez-Cuenca F."/>
            <person name="Oteo J."/>
            <person name="Pascual A."/>
            <person name="Martinez-Martinez L."/>
            <person name="Domingo-Calap P."/>
            <person name="Wood T.K."/>
            <person name="Tomas M."/>
        </authorList>
    </citation>
    <scope>NUCLEOTIDE SEQUENCE [LARGE SCALE GENOMIC DNA]</scope>
</reference>
<keyword evidence="2" id="KW-1185">Reference proteome</keyword>
<protein>
    <submittedName>
        <fullName evidence="1">Uncharacterized protein</fullName>
    </submittedName>
</protein>
<sequence>MIVKIGGGRWSRTTRAAMATILQTALLPLTEYSPVFEEALLRTSSNTSSKRDIC</sequence>
<organism evidence="1 2">
    <name type="scientific">Klebsiella phage vB_KpnS-VAC35</name>
    <dbReference type="NCBI Taxonomy" id="2866696"/>
    <lineage>
        <taxon>Viruses</taxon>
        <taxon>Duplodnaviria</taxon>
        <taxon>Heunggongvirae</taxon>
        <taxon>Uroviricota</taxon>
        <taxon>Caudoviricetes</taxon>
        <taxon>Demerecviridae</taxon>
        <taxon>Sugarlandvirus</taxon>
        <taxon>Sugarlandvirus VAC35</taxon>
    </lineage>
</organism>
<proteinExistence type="predicted"/>
<evidence type="ECO:0000313" key="1">
    <source>
        <dbReference type="EMBL" id="UEP19054.1"/>
    </source>
</evidence>
<evidence type="ECO:0000313" key="2">
    <source>
        <dbReference type="Proteomes" id="UP000828386"/>
    </source>
</evidence>
<accession>A0AAE9C5E2</accession>
<name>A0AAE9C5E2_9CAUD</name>
<dbReference type="EMBL" id="MZ571828">
    <property type="protein sequence ID" value="UEP19054.1"/>
    <property type="molecule type" value="Genomic_DNA"/>
</dbReference>